<feature type="domain" description="DUF2157" evidence="2">
    <location>
        <begin position="11"/>
        <end position="144"/>
    </location>
</feature>
<feature type="transmembrane region" description="Helical" evidence="1">
    <location>
        <begin position="38"/>
        <end position="60"/>
    </location>
</feature>
<name>A0ABV6LR02_9BACI</name>
<evidence type="ECO:0000259" key="2">
    <source>
        <dbReference type="Pfam" id="PF09925"/>
    </source>
</evidence>
<keyword evidence="1" id="KW-0812">Transmembrane</keyword>
<evidence type="ECO:0000313" key="4">
    <source>
        <dbReference type="Proteomes" id="UP001589836"/>
    </source>
</evidence>
<dbReference type="EMBL" id="JBHLTP010000011">
    <property type="protein sequence ID" value="MFC0524845.1"/>
    <property type="molecule type" value="Genomic_DNA"/>
</dbReference>
<feature type="transmembrane region" description="Helical" evidence="1">
    <location>
        <begin position="317"/>
        <end position="335"/>
    </location>
</feature>
<organism evidence="3 4">
    <name type="scientific">Pontibacillus salicampi</name>
    <dbReference type="NCBI Taxonomy" id="1449801"/>
    <lineage>
        <taxon>Bacteria</taxon>
        <taxon>Bacillati</taxon>
        <taxon>Bacillota</taxon>
        <taxon>Bacilli</taxon>
        <taxon>Bacillales</taxon>
        <taxon>Bacillaceae</taxon>
        <taxon>Pontibacillus</taxon>
    </lineage>
</organism>
<feature type="transmembrane region" description="Helical" evidence="1">
    <location>
        <begin position="167"/>
        <end position="185"/>
    </location>
</feature>
<dbReference type="Pfam" id="PF09925">
    <property type="entry name" value="DUF2157"/>
    <property type="match status" value="1"/>
</dbReference>
<keyword evidence="1" id="KW-0472">Membrane</keyword>
<dbReference type="RefSeq" id="WP_377349276.1">
    <property type="nucleotide sequence ID" value="NZ_JBHLTP010000011.1"/>
</dbReference>
<dbReference type="InterPro" id="IPR018677">
    <property type="entry name" value="DUF2157"/>
</dbReference>
<feature type="transmembrane region" description="Helical" evidence="1">
    <location>
        <begin position="272"/>
        <end position="288"/>
    </location>
</feature>
<feature type="transmembrane region" description="Helical" evidence="1">
    <location>
        <begin position="144"/>
        <end position="161"/>
    </location>
</feature>
<feature type="transmembrane region" description="Helical" evidence="1">
    <location>
        <begin position="215"/>
        <end position="232"/>
    </location>
</feature>
<feature type="transmembrane region" description="Helical" evidence="1">
    <location>
        <begin position="66"/>
        <end position="86"/>
    </location>
</feature>
<evidence type="ECO:0000313" key="3">
    <source>
        <dbReference type="EMBL" id="MFC0524845.1"/>
    </source>
</evidence>
<feature type="transmembrane region" description="Helical" evidence="1">
    <location>
        <begin position="192"/>
        <end position="209"/>
    </location>
</feature>
<evidence type="ECO:0000256" key="1">
    <source>
        <dbReference type="SAM" id="Phobius"/>
    </source>
</evidence>
<keyword evidence="4" id="KW-1185">Reference proteome</keyword>
<feature type="transmembrane region" description="Helical" evidence="1">
    <location>
        <begin position="93"/>
        <end position="111"/>
    </location>
</feature>
<proteinExistence type="predicted"/>
<feature type="transmembrane region" description="Helical" evidence="1">
    <location>
        <begin position="369"/>
        <end position="386"/>
    </location>
</feature>
<dbReference type="Proteomes" id="UP001589836">
    <property type="component" value="Unassembled WGS sequence"/>
</dbReference>
<keyword evidence="1" id="KW-1133">Transmembrane helix</keyword>
<feature type="transmembrane region" description="Helical" evidence="1">
    <location>
        <begin position="117"/>
        <end position="137"/>
    </location>
</feature>
<feature type="transmembrane region" description="Helical" evidence="1">
    <location>
        <begin position="295"/>
        <end position="311"/>
    </location>
</feature>
<reference evidence="3 4" key="1">
    <citation type="submission" date="2024-09" db="EMBL/GenBank/DDBJ databases">
        <authorList>
            <person name="Sun Q."/>
            <person name="Mori K."/>
        </authorList>
    </citation>
    <scope>NUCLEOTIDE SEQUENCE [LARGE SCALE GENOMIC DNA]</scope>
    <source>
        <strain evidence="3 4">NCAIM B.02529</strain>
    </source>
</reference>
<sequence length="403" mass="45615">MRRDRLEKEAHRWVREGIISETQLQRIVSLYPKTDQRFLLMAFGGLFIGLGFLTFVASNWSDITNLMKMAIILISMLGFYGAGNWIHTNRSKGVGATFLVIGVLIFGAGIMLTGQMYHYMAFSATAFFIWSLAAIAMFMLSHEAVMLILAFAIMIVGQVYGGITYQHFHIGIGLLFIIGLGYFTLVHRREWISLLYSLGFVVQSLVLVFTTDLSYYWLLFFWLLLYALAEVMPSDFPVHSFQRVALLGGFILGIIHVFSLQSEWILDNLDEGIPFIISVLLVAMFIAYQKARKHDLVLLVDIALFIPVFFLPSLQSALVLLLLFTFSIGRLLVGYNRGDGEVINTGTVAFLASTLVAYFQLAWDFLDKSLFFFIGGILLFGLGYLLEQRRRSYAHNGEEEDLT</sequence>
<gene>
    <name evidence="3" type="ORF">ACFFGV_14800</name>
</gene>
<accession>A0ABV6LR02</accession>
<feature type="transmembrane region" description="Helical" evidence="1">
    <location>
        <begin position="342"/>
        <end position="363"/>
    </location>
</feature>
<comment type="caution">
    <text evidence="3">The sequence shown here is derived from an EMBL/GenBank/DDBJ whole genome shotgun (WGS) entry which is preliminary data.</text>
</comment>
<feature type="transmembrane region" description="Helical" evidence="1">
    <location>
        <begin position="244"/>
        <end position="266"/>
    </location>
</feature>
<protein>
    <submittedName>
        <fullName evidence="3">DUF2157 domain-containing protein</fullName>
    </submittedName>
</protein>